<evidence type="ECO:0000256" key="2">
    <source>
        <dbReference type="ARBA" id="ARBA00022694"/>
    </source>
</evidence>
<dbReference type="FunFam" id="3.30.70.580:FF:000007">
    <property type="entry name" value="tRNA pseudouridine synthase"/>
    <property type="match status" value="1"/>
</dbReference>
<comment type="similarity">
    <text evidence="1">Belongs to the tRNA pseudouridine synthase TruA family.</text>
</comment>
<dbReference type="AlphaFoldDB" id="A0A9N9HZD8"/>
<dbReference type="HAMAP" id="MF_00171">
    <property type="entry name" value="TruA"/>
    <property type="match status" value="1"/>
</dbReference>
<comment type="caution">
    <text evidence="5">The sequence shown here is derived from an EMBL/GenBank/DDBJ whole genome shotgun (WGS) entry which is preliminary data.</text>
</comment>
<dbReference type="InterPro" id="IPR020094">
    <property type="entry name" value="TruA/RsuA/RluB/E/F_N"/>
</dbReference>
<dbReference type="CDD" id="cd02569">
    <property type="entry name" value="PseudoU_synth_ScPus3"/>
    <property type="match status" value="1"/>
</dbReference>
<dbReference type="InterPro" id="IPR020095">
    <property type="entry name" value="PsdUridine_synth_TruA_C"/>
</dbReference>
<reference evidence="5" key="1">
    <citation type="submission" date="2021-06" db="EMBL/GenBank/DDBJ databases">
        <authorList>
            <person name="Kallberg Y."/>
            <person name="Tangrot J."/>
            <person name="Rosling A."/>
        </authorList>
    </citation>
    <scope>NUCLEOTIDE SEQUENCE</scope>
    <source>
        <strain evidence="5">FL130A</strain>
    </source>
</reference>
<dbReference type="Pfam" id="PF01416">
    <property type="entry name" value="PseudoU_synth_1"/>
    <property type="match status" value="1"/>
</dbReference>
<evidence type="ECO:0000256" key="1">
    <source>
        <dbReference type="ARBA" id="ARBA00009375"/>
    </source>
</evidence>
<dbReference type="Proteomes" id="UP000789508">
    <property type="component" value="Unassembled WGS sequence"/>
</dbReference>
<keyword evidence="6" id="KW-1185">Reference proteome</keyword>
<evidence type="ECO:0000256" key="3">
    <source>
        <dbReference type="ARBA" id="ARBA00023235"/>
    </source>
</evidence>
<dbReference type="InterPro" id="IPR020103">
    <property type="entry name" value="PsdUridine_synth_cat_dom_sf"/>
</dbReference>
<dbReference type="InterPro" id="IPR041707">
    <property type="entry name" value="Pus3-like"/>
</dbReference>
<dbReference type="InterPro" id="IPR001406">
    <property type="entry name" value="PsdUridine_synth_TruA"/>
</dbReference>
<keyword evidence="2" id="KW-0819">tRNA processing</keyword>
<organism evidence="5 6">
    <name type="scientific">Ambispora leptoticha</name>
    <dbReference type="NCBI Taxonomy" id="144679"/>
    <lineage>
        <taxon>Eukaryota</taxon>
        <taxon>Fungi</taxon>
        <taxon>Fungi incertae sedis</taxon>
        <taxon>Mucoromycota</taxon>
        <taxon>Glomeromycotina</taxon>
        <taxon>Glomeromycetes</taxon>
        <taxon>Archaeosporales</taxon>
        <taxon>Ambisporaceae</taxon>
        <taxon>Ambispora</taxon>
    </lineage>
</organism>
<keyword evidence="3" id="KW-0413">Isomerase</keyword>
<feature type="non-terminal residue" evidence="5">
    <location>
        <position position="1"/>
    </location>
</feature>
<feature type="domain" description="Pseudouridine synthase I TruA alpha/beta" evidence="4">
    <location>
        <begin position="250"/>
        <end position="365"/>
    </location>
</feature>
<evidence type="ECO:0000259" key="4">
    <source>
        <dbReference type="Pfam" id="PF01416"/>
    </source>
</evidence>
<protein>
    <submittedName>
        <fullName evidence="5">1619_t:CDS:1</fullName>
    </submittedName>
</protein>
<dbReference type="NCBIfam" id="TIGR00071">
    <property type="entry name" value="hisT_truA"/>
    <property type="match status" value="1"/>
</dbReference>
<dbReference type="PANTHER" id="PTHR11142">
    <property type="entry name" value="PSEUDOURIDYLATE SYNTHASE"/>
    <property type="match status" value="1"/>
</dbReference>
<dbReference type="GO" id="GO:1990481">
    <property type="term" value="P:mRNA pseudouridine synthesis"/>
    <property type="evidence" value="ECO:0007669"/>
    <property type="project" value="TreeGrafter"/>
</dbReference>
<feature type="non-terminal residue" evidence="5">
    <location>
        <position position="414"/>
    </location>
</feature>
<dbReference type="OrthoDB" id="25767at2759"/>
<evidence type="ECO:0000313" key="5">
    <source>
        <dbReference type="EMBL" id="CAG8713274.1"/>
    </source>
</evidence>
<accession>A0A9N9HZD8</accession>
<gene>
    <name evidence="5" type="ORF">ALEPTO_LOCUS11980</name>
</gene>
<proteinExistence type="inferred from homology"/>
<dbReference type="GO" id="GO:0005737">
    <property type="term" value="C:cytoplasm"/>
    <property type="evidence" value="ECO:0007669"/>
    <property type="project" value="TreeGrafter"/>
</dbReference>
<dbReference type="Gene3D" id="3.30.70.660">
    <property type="entry name" value="Pseudouridine synthase I, catalytic domain, C-terminal subdomain"/>
    <property type="match status" value="1"/>
</dbReference>
<evidence type="ECO:0000313" key="6">
    <source>
        <dbReference type="Proteomes" id="UP000789508"/>
    </source>
</evidence>
<dbReference type="GO" id="GO:0005634">
    <property type="term" value="C:nucleus"/>
    <property type="evidence" value="ECO:0007669"/>
    <property type="project" value="TreeGrafter"/>
</dbReference>
<dbReference type="PANTHER" id="PTHR11142:SF5">
    <property type="entry name" value="TRNA PSEUDOURIDINE(38_39) SYNTHASE"/>
    <property type="match status" value="1"/>
</dbReference>
<dbReference type="GO" id="GO:0031119">
    <property type="term" value="P:tRNA pseudouridine synthesis"/>
    <property type="evidence" value="ECO:0007669"/>
    <property type="project" value="TreeGrafter"/>
</dbReference>
<dbReference type="InterPro" id="IPR020097">
    <property type="entry name" value="PsdUridine_synth_TruA_a/b_dom"/>
</dbReference>
<dbReference type="GO" id="GO:0003723">
    <property type="term" value="F:RNA binding"/>
    <property type="evidence" value="ECO:0007669"/>
    <property type="project" value="InterPro"/>
</dbReference>
<dbReference type="EMBL" id="CAJVPS010023325">
    <property type="protein sequence ID" value="CAG8713274.1"/>
    <property type="molecule type" value="Genomic_DNA"/>
</dbReference>
<sequence length="414" mass="48196">MSLEGAEKYKNWSKEELIARLLSYENQQKEINFLSKSSTEFHSATDTNITSVTETKPKKIRKKESRPFDITKYSQRHIALKVAYLGFNYSGFAAQNDDLSIQTVEGQLFEVLKATRLISSPKECNFSRCGRTDKGVSGMGQVVALDVRSNIPLSTEDSSKPNFSQDDKNIKSLEDQEASQKGNQFKRKTNESIEELPYIETLNRSLPDDIRVIAWAPVPSTFNARFNCISREYKYYFAKGNLNIELMREAANKFLGQHDFRNFCKIDPAKQITNFERTILSITIQPVIQQEQQSEMRDFYEVSLRGTAFLWHQVRCMMAILFLVGQQLERPSIIDELLNVEKYSAKPVYEMANDIPLVFYDCQFNQNIEWKYSRDDDLEFKTPSRLFKHFHEQWYSQRIKSLIIENFLDDIGKL</sequence>
<dbReference type="Gene3D" id="3.30.70.580">
    <property type="entry name" value="Pseudouridine synthase I, catalytic domain, N-terminal subdomain"/>
    <property type="match status" value="1"/>
</dbReference>
<dbReference type="GO" id="GO:0009982">
    <property type="term" value="F:pseudouridine synthase activity"/>
    <property type="evidence" value="ECO:0007669"/>
    <property type="project" value="InterPro"/>
</dbReference>
<name>A0A9N9HZD8_9GLOM</name>
<dbReference type="SUPFAM" id="SSF55120">
    <property type="entry name" value="Pseudouridine synthase"/>
    <property type="match status" value="1"/>
</dbReference>